<protein>
    <submittedName>
        <fullName evidence="9">C-type cytochrome</fullName>
    </submittedName>
</protein>
<dbReference type="EMBL" id="SACM01000001">
    <property type="protein sequence ID" value="RVT87825.1"/>
    <property type="molecule type" value="Genomic_DNA"/>
</dbReference>
<evidence type="ECO:0000256" key="4">
    <source>
        <dbReference type="ARBA" id="ARBA00022982"/>
    </source>
</evidence>
<comment type="caution">
    <text evidence="9">The sequence shown here is derived from an EMBL/GenBank/DDBJ whole genome shotgun (WGS) entry which is preliminary data.</text>
</comment>
<keyword evidence="10" id="KW-1185">Reference proteome</keyword>
<feature type="binding site" description="covalent" evidence="6">
    <location>
        <position position="341"/>
    </location>
    <ligand>
        <name>heme c</name>
        <dbReference type="ChEBI" id="CHEBI:61717"/>
    </ligand>
</feature>
<feature type="domain" description="Cytochrome c" evidence="8">
    <location>
        <begin position="61"/>
        <end position="160"/>
    </location>
</feature>
<feature type="domain" description="Cytochrome c" evidence="8">
    <location>
        <begin position="276"/>
        <end position="362"/>
    </location>
</feature>
<evidence type="ECO:0000259" key="8">
    <source>
        <dbReference type="PROSITE" id="PS51007"/>
    </source>
</evidence>
<keyword evidence="1" id="KW-0813">Transport</keyword>
<feature type="compositionally biased region" description="Polar residues" evidence="7">
    <location>
        <begin position="243"/>
        <end position="256"/>
    </location>
</feature>
<evidence type="ECO:0000256" key="1">
    <source>
        <dbReference type="ARBA" id="ARBA00022448"/>
    </source>
</evidence>
<evidence type="ECO:0000313" key="10">
    <source>
        <dbReference type="Proteomes" id="UP000288587"/>
    </source>
</evidence>
<keyword evidence="4" id="KW-0249">Electron transport</keyword>
<dbReference type="InterPro" id="IPR036909">
    <property type="entry name" value="Cyt_c-like_dom_sf"/>
</dbReference>
<organism evidence="9 10">
    <name type="scientific">Inhella crocodyli</name>
    <dbReference type="NCBI Taxonomy" id="2499851"/>
    <lineage>
        <taxon>Bacteria</taxon>
        <taxon>Pseudomonadati</taxon>
        <taxon>Pseudomonadota</taxon>
        <taxon>Betaproteobacteria</taxon>
        <taxon>Burkholderiales</taxon>
        <taxon>Sphaerotilaceae</taxon>
        <taxon>Inhella</taxon>
    </lineage>
</organism>
<evidence type="ECO:0000256" key="2">
    <source>
        <dbReference type="ARBA" id="ARBA00022617"/>
    </source>
</evidence>
<reference evidence="9 10" key="1">
    <citation type="submission" date="2019-01" db="EMBL/GenBank/DDBJ databases">
        <authorList>
            <person name="Chen W.-M."/>
        </authorList>
    </citation>
    <scope>NUCLEOTIDE SEQUENCE [LARGE SCALE GENOMIC DNA]</scope>
    <source>
        <strain evidence="9 10">CCP-18</strain>
    </source>
</reference>
<evidence type="ECO:0000256" key="7">
    <source>
        <dbReference type="SAM" id="MobiDB-lite"/>
    </source>
</evidence>
<dbReference type="InterPro" id="IPR002324">
    <property type="entry name" value="Cyt_c_ID"/>
</dbReference>
<dbReference type="PANTHER" id="PTHR35008:SF8">
    <property type="entry name" value="ALCOHOL DEHYDROGENASE CYTOCHROME C SUBUNIT"/>
    <property type="match status" value="1"/>
</dbReference>
<name>A0A3S3TC78_9BURK</name>
<dbReference type="OrthoDB" id="9811281at2"/>
<evidence type="ECO:0000313" key="9">
    <source>
        <dbReference type="EMBL" id="RVT87825.1"/>
    </source>
</evidence>
<dbReference type="InterPro" id="IPR009056">
    <property type="entry name" value="Cyt_c-like_dom"/>
</dbReference>
<dbReference type="InterPro" id="IPR051459">
    <property type="entry name" value="Cytochrome_c-type_DH"/>
</dbReference>
<feature type="region of interest" description="Disordered" evidence="7">
    <location>
        <begin position="243"/>
        <end position="277"/>
    </location>
</feature>
<proteinExistence type="predicted"/>
<feature type="compositionally biased region" description="Low complexity" evidence="7">
    <location>
        <begin position="259"/>
        <end position="277"/>
    </location>
</feature>
<dbReference type="Proteomes" id="UP000288587">
    <property type="component" value="Unassembled WGS sequence"/>
</dbReference>
<gene>
    <name evidence="9" type="ORF">EOD73_02045</name>
</gene>
<dbReference type="RefSeq" id="WP_127680389.1">
    <property type="nucleotide sequence ID" value="NZ_SACM01000001.1"/>
</dbReference>
<accession>A0A3S3TC78</accession>
<dbReference type="Pfam" id="PF13442">
    <property type="entry name" value="Cytochrome_CBB3"/>
    <property type="match status" value="2"/>
</dbReference>
<keyword evidence="3 6" id="KW-0479">Metal-binding</keyword>
<evidence type="ECO:0000256" key="6">
    <source>
        <dbReference type="PIRSR" id="PIRSR602324-1"/>
    </source>
</evidence>
<dbReference type="GO" id="GO:0020037">
    <property type="term" value="F:heme binding"/>
    <property type="evidence" value="ECO:0007669"/>
    <property type="project" value="InterPro"/>
</dbReference>
<evidence type="ECO:0000256" key="5">
    <source>
        <dbReference type="ARBA" id="ARBA00023004"/>
    </source>
</evidence>
<dbReference type="AlphaFoldDB" id="A0A3S3TC78"/>
<dbReference type="GO" id="GO:0009055">
    <property type="term" value="F:electron transfer activity"/>
    <property type="evidence" value="ECO:0007669"/>
    <property type="project" value="InterPro"/>
</dbReference>
<dbReference type="SUPFAM" id="SSF46626">
    <property type="entry name" value="Cytochrome c"/>
    <property type="match status" value="2"/>
</dbReference>
<comment type="PTM">
    <text evidence="6">Binds 1 heme c group covalently per subunit.</text>
</comment>
<dbReference type="GO" id="GO:0005506">
    <property type="term" value="F:iron ion binding"/>
    <property type="evidence" value="ECO:0007669"/>
    <property type="project" value="InterPro"/>
</dbReference>
<feature type="binding site" description="covalent" evidence="6">
    <location>
        <position position="296"/>
    </location>
    <ligand>
        <name>heme c</name>
        <dbReference type="ChEBI" id="CHEBI:61717"/>
    </ligand>
</feature>
<sequence>MSSWHESRRRAVALTMALALGTALGAESRYPQVGRDATPKELAAWDIDVRPDFKGLPKGQGSVQRGMDVWEGKCASCHGVFGESNEVFSPLIGGTTKNDVATGRVARLMDAGFPGRTTLMKVPTVSTLWDYINRAMPWTQPKSLSTDEVYAVTAYLLNMADVVPADFTLSHDNIGQVQARMPNRNGMSTDHGLWPGKGMGNGGKPDVKARACMKDCVPGVALASALPDFARNAHGNLAEQNRSVGAQHGADTTQAPRTAPVGAQRPGAAPAPAAPAKAAPHPALTAINKNGCTACHAVDKPILGPAFSAVAPKHKGRADLEAYLLEKIKQGGGGVWGAVPMPPQSLSDADARTIARWLADGAPR</sequence>
<keyword evidence="5 6" id="KW-0408">Iron</keyword>
<dbReference type="PRINTS" id="PR00606">
    <property type="entry name" value="CYTCHROMECID"/>
</dbReference>
<dbReference type="Gene3D" id="1.10.760.10">
    <property type="entry name" value="Cytochrome c-like domain"/>
    <property type="match status" value="2"/>
</dbReference>
<keyword evidence="2 6" id="KW-0349">Heme</keyword>
<dbReference type="PANTHER" id="PTHR35008">
    <property type="entry name" value="BLL4482 PROTEIN-RELATED"/>
    <property type="match status" value="1"/>
</dbReference>
<feature type="binding site" description="covalent" evidence="6">
    <location>
        <position position="292"/>
    </location>
    <ligand>
        <name>heme c</name>
        <dbReference type="ChEBI" id="CHEBI:61717"/>
    </ligand>
</feature>
<dbReference type="PROSITE" id="PS51007">
    <property type="entry name" value="CYTC"/>
    <property type="match status" value="2"/>
</dbReference>
<evidence type="ECO:0000256" key="3">
    <source>
        <dbReference type="ARBA" id="ARBA00022723"/>
    </source>
</evidence>